<feature type="chain" id="PRO_5047462736" evidence="1">
    <location>
        <begin position="26"/>
        <end position="154"/>
    </location>
</feature>
<proteinExistence type="predicted"/>
<evidence type="ECO:0000313" key="2">
    <source>
        <dbReference type="EMBL" id="MFD1870924.1"/>
    </source>
</evidence>
<dbReference type="RefSeq" id="WP_382311110.1">
    <property type="nucleotide sequence ID" value="NZ_JBHUFD010000001.1"/>
</dbReference>
<organism evidence="2 3">
    <name type="scientific">Hymenobacter bucti</name>
    <dbReference type="NCBI Taxonomy" id="1844114"/>
    <lineage>
        <taxon>Bacteria</taxon>
        <taxon>Pseudomonadati</taxon>
        <taxon>Bacteroidota</taxon>
        <taxon>Cytophagia</taxon>
        <taxon>Cytophagales</taxon>
        <taxon>Hymenobacteraceae</taxon>
        <taxon>Hymenobacter</taxon>
    </lineage>
</organism>
<reference evidence="3" key="1">
    <citation type="journal article" date="2019" name="Int. J. Syst. Evol. Microbiol.">
        <title>The Global Catalogue of Microorganisms (GCM) 10K type strain sequencing project: providing services to taxonomists for standard genome sequencing and annotation.</title>
        <authorList>
            <consortium name="The Broad Institute Genomics Platform"/>
            <consortium name="The Broad Institute Genome Sequencing Center for Infectious Disease"/>
            <person name="Wu L."/>
            <person name="Ma J."/>
        </authorList>
    </citation>
    <scope>NUCLEOTIDE SEQUENCE [LARGE SCALE GENOMIC DNA]</scope>
    <source>
        <strain evidence="3">CGMCC 1.15795</strain>
    </source>
</reference>
<accession>A0ABW4QNN9</accession>
<keyword evidence="3" id="KW-1185">Reference proteome</keyword>
<name>A0ABW4QNN9_9BACT</name>
<dbReference type="EMBL" id="JBHUFD010000001">
    <property type="protein sequence ID" value="MFD1870924.1"/>
    <property type="molecule type" value="Genomic_DNA"/>
</dbReference>
<comment type="caution">
    <text evidence="2">The sequence shown here is derived from an EMBL/GenBank/DDBJ whole genome shotgun (WGS) entry which is preliminary data.</text>
</comment>
<keyword evidence="1" id="KW-0732">Signal</keyword>
<evidence type="ECO:0000313" key="3">
    <source>
        <dbReference type="Proteomes" id="UP001597197"/>
    </source>
</evidence>
<feature type="signal peptide" evidence="1">
    <location>
        <begin position="1"/>
        <end position="25"/>
    </location>
</feature>
<dbReference type="Proteomes" id="UP001597197">
    <property type="component" value="Unassembled WGS sequence"/>
</dbReference>
<evidence type="ECO:0000256" key="1">
    <source>
        <dbReference type="SAM" id="SignalP"/>
    </source>
</evidence>
<gene>
    <name evidence="2" type="ORF">ACFSDX_00690</name>
</gene>
<protein>
    <submittedName>
        <fullName evidence="2">Uncharacterized protein</fullName>
    </submittedName>
</protein>
<sequence>MNFRSQLLAFAFGAITTLAAPAAHAQGRGNAQFGRPAWGPATPAGAQYYYVPEIDGYYDLAARNYMVQRNGRWVAVATVPGYNTANFHPVVVDYRGRQPWTQYRDHHARYYRPVAVQPRPVVVQPRPVVVRQRLVVVRQRTVVIDRDNRGRNRR</sequence>